<proteinExistence type="predicted"/>
<accession>A0ABQ6IIH5</accession>
<dbReference type="RefSeq" id="WP_284329229.1">
    <property type="nucleotide sequence ID" value="NZ_BSUN01000001.1"/>
</dbReference>
<keyword evidence="6" id="KW-1185">Reference proteome</keyword>
<reference evidence="6" key="1">
    <citation type="journal article" date="2019" name="Int. J. Syst. Evol. Microbiol.">
        <title>The Global Catalogue of Microorganisms (GCM) 10K type strain sequencing project: providing services to taxonomists for standard genome sequencing and annotation.</title>
        <authorList>
            <consortium name="The Broad Institute Genomics Platform"/>
            <consortium name="The Broad Institute Genome Sequencing Center for Infectious Disease"/>
            <person name="Wu L."/>
            <person name="Ma J."/>
        </authorList>
    </citation>
    <scope>NUCLEOTIDE SEQUENCE [LARGE SCALE GENOMIC DNA]</scope>
    <source>
        <strain evidence="6">NBRC 112299</strain>
    </source>
</reference>
<evidence type="ECO:0000313" key="6">
    <source>
        <dbReference type="Proteomes" id="UP001157125"/>
    </source>
</evidence>
<gene>
    <name evidence="5" type="ORF">GCM10025876_38930</name>
</gene>
<evidence type="ECO:0000256" key="2">
    <source>
        <dbReference type="ARBA" id="ARBA00023295"/>
    </source>
</evidence>
<feature type="domain" description="Fibronectin type-III" evidence="4">
    <location>
        <begin position="95"/>
        <end position="182"/>
    </location>
</feature>
<dbReference type="Gene3D" id="2.60.40.10">
    <property type="entry name" value="Immunoglobulins"/>
    <property type="match status" value="4"/>
</dbReference>
<feature type="domain" description="Fibronectin type-III" evidence="4">
    <location>
        <begin position="1"/>
        <end position="93"/>
    </location>
</feature>
<dbReference type="InterPro" id="IPR003961">
    <property type="entry name" value="FN3_dom"/>
</dbReference>
<keyword evidence="2" id="KW-0326">Glycosidase</keyword>
<comment type="caution">
    <text evidence="5">The sequence shown here is derived from an EMBL/GenBank/DDBJ whole genome shotgun (WGS) entry which is preliminary data.</text>
</comment>
<dbReference type="InterPro" id="IPR036116">
    <property type="entry name" value="FN3_sf"/>
</dbReference>
<evidence type="ECO:0000313" key="5">
    <source>
        <dbReference type="EMBL" id="GMA37689.1"/>
    </source>
</evidence>
<dbReference type="Proteomes" id="UP001157125">
    <property type="component" value="Unassembled WGS sequence"/>
</dbReference>
<keyword evidence="3" id="KW-0119">Carbohydrate metabolism</keyword>
<evidence type="ECO:0000256" key="3">
    <source>
        <dbReference type="ARBA" id="ARBA00023326"/>
    </source>
</evidence>
<keyword evidence="2" id="KW-0378">Hydrolase</keyword>
<protein>
    <recommendedName>
        <fullName evidence="4">Fibronectin type-III domain-containing protein</fullName>
    </recommendedName>
</protein>
<dbReference type="PANTHER" id="PTHR13817">
    <property type="entry name" value="TITIN"/>
    <property type="match status" value="1"/>
</dbReference>
<feature type="domain" description="Fibronectin type-III" evidence="4">
    <location>
        <begin position="282"/>
        <end position="371"/>
    </location>
</feature>
<evidence type="ECO:0000259" key="4">
    <source>
        <dbReference type="PROSITE" id="PS50853"/>
    </source>
</evidence>
<dbReference type="SMART" id="SM00060">
    <property type="entry name" value="FN3"/>
    <property type="match status" value="4"/>
</dbReference>
<dbReference type="Pfam" id="PF00041">
    <property type="entry name" value="fn3"/>
    <property type="match status" value="3"/>
</dbReference>
<keyword evidence="1" id="KW-0677">Repeat</keyword>
<feature type="domain" description="Fibronectin type-III" evidence="4">
    <location>
        <begin position="184"/>
        <end position="280"/>
    </location>
</feature>
<name>A0ABQ6IIH5_9MICO</name>
<dbReference type="PROSITE" id="PS50853">
    <property type="entry name" value="FN3"/>
    <property type="match status" value="4"/>
</dbReference>
<dbReference type="CDD" id="cd00063">
    <property type="entry name" value="FN3"/>
    <property type="match status" value="4"/>
</dbReference>
<dbReference type="EMBL" id="BSUN01000001">
    <property type="protein sequence ID" value="GMA37689.1"/>
    <property type="molecule type" value="Genomic_DNA"/>
</dbReference>
<dbReference type="PANTHER" id="PTHR13817:SF73">
    <property type="entry name" value="FIBRONECTIN TYPE-III DOMAIN-CONTAINING PROTEIN"/>
    <property type="match status" value="1"/>
</dbReference>
<evidence type="ECO:0000256" key="1">
    <source>
        <dbReference type="ARBA" id="ARBA00022737"/>
    </source>
</evidence>
<organism evidence="5 6">
    <name type="scientific">Demequina litorisediminis</name>
    <dbReference type="NCBI Taxonomy" id="1849022"/>
    <lineage>
        <taxon>Bacteria</taxon>
        <taxon>Bacillati</taxon>
        <taxon>Actinomycetota</taxon>
        <taxon>Actinomycetes</taxon>
        <taxon>Micrococcales</taxon>
        <taxon>Demequinaceae</taxon>
        <taxon>Demequina</taxon>
    </lineage>
</organism>
<dbReference type="SUPFAM" id="SSF49265">
    <property type="entry name" value="Fibronectin type III"/>
    <property type="match status" value="2"/>
</dbReference>
<sequence length="371" mass="38276">MAGKAITASWTALTGSAAGTDQPVSYLVQYREKATDDDWSTASVGETAPNGTSFTTNALVKGVTYQFRVAGQNSEGVGPWSDVKELETATAPTSAPTLTATPKVGELSLRIGSVSATGGSPITGYQVKYRQVGASAWSTKNIERVTTYVLTGLKQAVNYDVSVAAVNAVGAGPATTVRAGTQGLPSAPTSVKVARGDRQATVAWGAPTKPNGTVTSYLVQKRLGTTGTWATAGTTTGSTKKFVAKGLTNGSTYQFRVVAKTSVGTGAYSAAVKVVPAGKPIAPSSVKAVSDSKGLLTVTWPKASGNGLPVTGYTVKYSTNGSTYYTLKKVGASTLKVTTTKGSHGKRVYFKVYTHNALGTSTERTTSVIRK</sequence>
<dbReference type="InterPro" id="IPR050964">
    <property type="entry name" value="Striated_Muscle_Regulatory"/>
</dbReference>
<dbReference type="PRINTS" id="PR00014">
    <property type="entry name" value="FNTYPEIII"/>
</dbReference>
<keyword evidence="3" id="KW-0624">Polysaccharide degradation</keyword>
<dbReference type="InterPro" id="IPR013783">
    <property type="entry name" value="Ig-like_fold"/>
</dbReference>